<feature type="signal peptide" evidence="2">
    <location>
        <begin position="1"/>
        <end position="31"/>
    </location>
</feature>
<dbReference type="Proteomes" id="UP000742631">
    <property type="component" value="Unassembled WGS sequence"/>
</dbReference>
<sequence length="112" mass="11415">MMRPFRRPSPAAFAAVLGGLLLASLPGFALAQSVANPNDQPTAGTLPPGTDTVRGNGSAAERPTGGVSAPSAIRPSTSVVPAGKGSGRRSEGTTRTNPSEHLSKPFRSKHEN</sequence>
<comment type="caution">
    <text evidence="3">The sequence shown here is derived from an EMBL/GenBank/DDBJ whole genome shotgun (WGS) entry which is preliminary data.</text>
</comment>
<evidence type="ECO:0000256" key="2">
    <source>
        <dbReference type="SAM" id="SignalP"/>
    </source>
</evidence>
<dbReference type="EMBL" id="DYYG01000051">
    <property type="protein sequence ID" value="HJE25404.1"/>
    <property type="molecule type" value="Genomic_DNA"/>
</dbReference>
<feature type="chain" id="PRO_5037780209" description="Serine/threonine protein kinase" evidence="2">
    <location>
        <begin position="32"/>
        <end position="112"/>
    </location>
</feature>
<evidence type="ECO:0000313" key="3">
    <source>
        <dbReference type="EMBL" id="HJE25404.1"/>
    </source>
</evidence>
<organism evidence="3 4">
    <name type="scientific">Methylorubrum populi</name>
    <dbReference type="NCBI Taxonomy" id="223967"/>
    <lineage>
        <taxon>Bacteria</taxon>
        <taxon>Pseudomonadati</taxon>
        <taxon>Pseudomonadota</taxon>
        <taxon>Alphaproteobacteria</taxon>
        <taxon>Hyphomicrobiales</taxon>
        <taxon>Methylobacteriaceae</taxon>
        <taxon>Methylorubrum</taxon>
    </lineage>
</organism>
<keyword evidence="2" id="KW-0732">Signal</keyword>
<proteinExistence type="predicted"/>
<evidence type="ECO:0000313" key="4">
    <source>
        <dbReference type="Proteomes" id="UP000742631"/>
    </source>
</evidence>
<name>A0A921JGT5_9HYPH</name>
<feature type="compositionally biased region" description="Polar residues" evidence="1">
    <location>
        <begin position="33"/>
        <end position="43"/>
    </location>
</feature>
<reference evidence="3" key="1">
    <citation type="journal article" date="2021" name="PeerJ">
        <title>Extensive microbial diversity within the chicken gut microbiome revealed by metagenomics and culture.</title>
        <authorList>
            <person name="Gilroy R."/>
            <person name="Ravi A."/>
            <person name="Getino M."/>
            <person name="Pursley I."/>
            <person name="Horton D.L."/>
            <person name="Alikhan N.F."/>
            <person name="Baker D."/>
            <person name="Gharbi K."/>
            <person name="Hall N."/>
            <person name="Watson M."/>
            <person name="Adriaenssens E.M."/>
            <person name="Foster-Nyarko E."/>
            <person name="Jarju S."/>
            <person name="Secka A."/>
            <person name="Antonio M."/>
            <person name="Oren A."/>
            <person name="Chaudhuri R.R."/>
            <person name="La Ragione R."/>
            <person name="Hildebrand F."/>
            <person name="Pallen M.J."/>
        </authorList>
    </citation>
    <scope>NUCLEOTIDE SEQUENCE</scope>
    <source>
        <strain evidence="3">316</strain>
    </source>
</reference>
<feature type="region of interest" description="Disordered" evidence="1">
    <location>
        <begin position="33"/>
        <end position="112"/>
    </location>
</feature>
<reference evidence="3" key="2">
    <citation type="submission" date="2021-09" db="EMBL/GenBank/DDBJ databases">
        <authorList>
            <person name="Gilroy R."/>
        </authorList>
    </citation>
    <scope>NUCLEOTIDE SEQUENCE</scope>
    <source>
        <strain evidence="3">316</strain>
    </source>
</reference>
<accession>A0A921JGT5</accession>
<evidence type="ECO:0008006" key="5">
    <source>
        <dbReference type="Google" id="ProtNLM"/>
    </source>
</evidence>
<dbReference type="AlphaFoldDB" id="A0A921JGT5"/>
<evidence type="ECO:0000256" key="1">
    <source>
        <dbReference type="SAM" id="MobiDB-lite"/>
    </source>
</evidence>
<gene>
    <name evidence="3" type="ORF">K8W01_17245</name>
</gene>
<protein>
    <recommendedName>
        <fullName evidence="5">Serine/threonine protein kinase</fullName>
    </recommendedName>
</protein>